<keyword evidence="3" id="KW-0812">Transmembrane</keyword>
<dbReference type="Gene3D" id="3.40.50.10140">
    <property type="entry name" value="Toll/interleukin-1 receptor homology (TIR) domain"/>
    <property type="match status" value="1"/>
</dbReference>
<keyword evidence="6" id="KW-0378">Hydrolase</keyword>
<evidence type="ECO:0000313" key="15">
    <source>
        <dbReference type="Proteomes" id="UP000694620"/>
    </source>
</evidence>
<dbReference type="GeneTree" id="ENSGT01090000259985"/>
<dbReference type="Pfam" id="PF01582">
    <property type="entry name" value="TIR"/>
    <property type="match status" value="1"/>
</dbReference>
<evidence type="ECO:0000259" key="13">
    <source>
        <dbReference type="PROSITE" id="PS50104"/>
    </source>
</evidence>
<dbReference type="InterPro" id="IPR035897">
    <property type="entry name" value="Toll_tir_struct_dom_sf"/>
</dbReference>
<evidence type="ECO:0000256" key="12">
    <source>
        <dbReference type="ARBA" id="ARBA00023319"/>
    </source>
</evidence>
<evidence type="ECO:0000256" key="6">
    <source>
        <dbReference type="ARBA" id="ARBA00022801"/>
    </source>
</evidence>
<keyword evidence="4" id="KW-0732">Signal</keyword>
<dbReference type="Proteomes" id="UP000694620">
    <property type="component" value="Chromosome 4"/>
</dbReference>
<dbReference type="PANTHER" id="PTHR11890:SF23">
    <property type="entry name" value="INTERLEUKIN-18 RECEPTOR ACCESSORY PROTEIN"/>
    <property type="match status" value="1"/>
</dbReference>
<dbReference type="PRINTS" id="PR01537">
    <property type="entry name" value="INTRLKN1R1F"/>
</dbReference>
<reference evidence="14" key="3">
    <citation type="submission" date="2025-09" db="UniProtKB">
        <authorList>
            <consortium name="Ensembl"/>
        </authorList>
    </citation>
    <scope>IDENTIFICATION</scope>
</reference>
<comment type="similarity">
    <text evidence="2">Belongs to the interleukin-1 receptor family.</text>
</comment>
<protein>
    <recommendedName>
        <fullName evidence="13">TIR domain-containing protein</fullName>
    </recommendedName>
</protein>
<dbReference type="Ensembl" id="ENSECRT00000008538.1">
    <property type="protein sequence ID" value="ENSECRP00000008398.1"/>
    <property type="gene ID" value="ENSECRG00000005624.1"/>
</dbReference>
<keyword evidence="7" id="KW-1133">Transmembrane helix</keyword>
<reference evidence="14" key="2">
    <citation type="submission" date="2025-08" db="UniProtKB">
        <authorList>
            <consortium name="Ensembl"/>
        </authorList>
    </citation>
    <scope>IDENTIFICATION</scope>
</reference>
<keyword evidence="5" id="KW-0677">Repeat</keyword>
<keyword evidence="8" id="KW-0472">Membrane</keyword>
<keyword evidence="10" id="KW-0675">Receptor</keyword>
<proteinExistence type="inferred from homology"/>
<evidence type="ECO:0000313" key="14">
    <source>
        <dbReference type="Ensembl" id="ENSECRP00000008398.1"/>
    </source>
</evidence>
<dbReference type="SUPFAM" id="SSF52200">
    <property type="entry name" value="Toll/Interleukin receptor TIR domain"/>
    <property type="match status" value="1"/>
</dbReference>
<evidence type="ECO:0000256" key="2">
    <source>
        <dbReference type="ARBA" id="ARBA00009752"/>
    </source>
</evidence>
<name>A0A8C4RY74_ERPCA</name>
<reference evidence="14" key="1">
    <citation type="submission" date="2021-06" db="EMBL/GenBank/DDBJ databases">
        <authorList>
            <consortium name="Wellcome Sanger Institute Data Sharing"/>
        </authorList>
    </citation>
    <scope>NUCLEOTIDE SEQUENCE [LARGE SCALE GENOMIC DNA]</scope>
</reference>
<evidence type="ECO:0000256" key="11">
    <source>
        <dbReference type="ARBA" id="ARBA00023180"/>
    </source>
</evidence>
<dbReference type="FunFam" id="3.40.50.10140:FF:000002">
    <property type="entry name" value="Interleukin 1 receptor accessory protein"/>
    <property type="match status" value="1"/>
</dbReference>
<evidence type="ECO:0000256" key="9">
    <source>
        <dbReference type="ARBA" id="ARBA00023157"/>
    </source>
</evidence>
<dbReference type="GO" id="GO:0016020">
    <property type="term" value="C:membrane"/>
    <property type="evidence" value="ECO:0007669"/>
    <property type="project" value="UniProtKB-SubCell"/>
</dbReference>
<keyword evidence="12" id="KW-0393">Immunoglobulin domain</keyword>
<evidence type="ECO:0000256" key="4">
    <source>
        <dbReference type="ARBA" id="ARBA00022729"/>
    </source>
</evidence>
<evidence type="ECO:0000256" key="8">
    <source>
        <dbReference type="ARBA" id="ARBA00023136"/>
    </source>
</evidence>
<dbReference type="GO" id="GO:0042008">
    <property type="term" value="F:interleukin-18 receptor activity"/>
    <property type="evidence" value="ECO:0007669"/>
    <property type="project" value="TreeGrafter"/>
</dbReference>
<dbReference type="PROSITE" id="PS50104">
    <property type="entry name" value="TIR"/>
    <property type="match status" value="1"/>
</dbReference>
<dbReference type="AlphaFoldDB" id="A0A8C4RY74"/>
<evidence type="ECO:0000256" key="7">
    <source>
        <dbReference type="ARBA" id="ARBA00022989"/>
    </source>
</evidence>
<accession>A0A8C4RY74</accession>
<comment type="subcellular location">
    <subcellularLocation>
        <location evidence="1">Membrane</location>
        <topology evidence="1">Single-pass type I membrane protein</topology>
    </subcellularLocation>
</comment>
<keyword evidence="9" id="KW-1015">Disulfide bond</keyword>
<dbReference type="InterPro" id="IPR000157">
    <property type="entry name" value="TIR_dom"/>
</dbReference>
<dbReference type="SMART" id="SM00255">
    <property type="entry name" value="TIR"/>
    <property type="match status" value="1"/>
</dbReference>
<dbReference type="GO" id="GO:0016787">
    <property type="term" value="F:hydrolase activity"/>
    <property type="evidence" value="ECO:0007669"/>
    <property type="project" value="UniProtKB-KW"/>
</dbReference>
<sequence length="214" mass="24739">MCDGRHTENFICSKKILLKINLTYLIMIRSLNGKEFDAFVSFAKDVSSEESCEREDKNLISEEVLALKLLPDVLEMRWGYKLCLLERDVLPGGAYTEDITSSMKKSRRVIYILSQRYLSSTNIFELQTGITYMLEDKTFKPILVKFTSLPQTDGLPDIVQRALKVLPIINWKDSTSVDPDSKFWKSLKYYMPIKKTQLVSWTRSCTEETEHGNV</sequence>
<evidence type="ECO:0000256" key="10">
    <source>
        <dbReference type="ARBA" id="ARBA00023170"/>
    </source>
</evidence>
<dbReference type="InterPro" id="IPR015621">
    <property type="entry name" value="IL-1_rcpt_fam"/>
</dbReference>
<dbReference type="PANTHER" id="PTHR11890">
    <property type="entry name" value="INTERLEUKIN-1 RECEPTOR FAMILY MEMBER"/>
    <property type="match status" value="1"/>
</dbReference>
<keyword evidence="11" id="KW-0325">Glycoprotein</keyword>
<feature type="domain" description="TIR" evidence="13">
    <location>
        <begin position="34"/>
        <end position="191"/>
    </location>
</feature>
<evidence type="ECO:0000256" key="3">
    <source>
        <dbReference type="ARBA" id="ARBA00022692"/>
    </source>
</evidence>
<evidence type="ECO:0000256" key="1">
    <source>
        <dbReference type="ARBA" id="ARBA00004479"/>
    </source>
</evidence>
<evidence type="ECO:0000256" key="5">
    <source>
        <dbReference type="ARBA" id="ARBA00022737"/>
    </source>
</evidence>
<organism evidence="14 15">
    <name type="scientific">Erpetoichthys calabaricus</name>
    <name type="common">Rope fish</name>
    <name type="synonym">Calamoichthys calabaricus</name>
    <dbReference type="NCBI Taxonomy" id="27687"/>
    <lineage>
        <taxon>Eukaryota</taxon>
        <taxon>Metazoa</taxon>
        <taxon>Chordata</taxon>
        <taxon>Craniata</taxon>
        <taxon>Vertebrata</taxon>
        <taxon>Euteleostomi</taxon>
        <taxon>Actinopterygii</taxon>
        <taxon>Polypteriformes</taxon>
        <taxon>Polypteridae</taxon>
        <taxon>Erpetoichthys</taxon>
    </lineage>
</organism>
<keyword evidence="15" id="KW-1185">Reference proteome</keyword>